<dbReference type="EMBL" id="JAQQWK010000014">
    <property type="protein sequence ID" value="KAK8017080.1"/>
    <property type="molecule type" value="Genomic_DNA"/>
</dbReference>
<dbReference type="InterPro" id="IPR004821">
    <property type="entry name" value="Cyt_trans-like"/>
</dbReference>
<dbReference type="PANTHER" id="PTHR10695:SF46">
    <property type="entry name" value="BIFUNCTIONAL COENZYME A SYNTHASE-RELATED"/>
    <property type="match status" value="1"/>
</dbReference>
<organism evidence="2 3">
    <name type="scientific">Apiospora rasikravindrae</name>
    <dbReference type="NCBI Taxonomy" id="990691"/>
    <lineage>
        <taxon>Eukaryota</taxon>
        <taxon>Fungi</taxon>
        <taxon>Dikarya</taxon>
        <taxon>Ascomycota</taxon>
        <taxon>Pezizomycotina</taxon>
        <taxon>Sordariomycetes</taxon>
        <taxon>Xylariomycetidae</taxon>
        <taxon>Amphisphaeriales</taxon>
        <taxon>Apiosporaceae</taxon>
        <taxon>Apiospora</taxon>
    </lineage>
</organism>
<dbReference type="Proteomes" id="UP001444661">
    <property type="component" value="Unassembled WGS sequence"/>
</dbReference>
<dbReference type="GO" id="GO:0016779">
    <property type="term" value="F:nucleotidyltransferase activity"/>
    <property type="evidence" value="ECO:0007669"/>
    <property type="project" value="UniProtKB-KW"/>
</dbReference>
<dbReference type="SUPFAM" id="SSF52374">
    <property type="entry name" value="Nucleotidylyl transferase"/>
    <property type="match status" value="1"/>
</dbReference>
<accession>A0ABR1RQ65</accession>
<proteinExistence type="predicted"/>
<dbReference type="PANTHER" id="PTHR10695">
    <property type="entry name" value="DEPHOSPHO-COA KINASE-RELATED"/>
    <property type="match status" value="1"/>
</dbReference>
<keyword evidence="3" id="KW-1185">Reference proteome</keyword>
<dbReference type="Pfam" id="PF01467">
    <property type="entry name" value="CTP_transf_like"/>
    <property type="match status" value="1"/>
</dbReference>
<dbReference type="Gene3D" id="3.40.50.620">
    <property type="entry name" value="HUPs"/>
    <property type="match status" value="1"/>
</dbReference>
<keyword evidence="2" id="KW-0808">Transferase</keyword>
<reference evidence="2 3" key="1">
    <citation type="submission" date="2023-01" db="EMBL/GenBank/DDBJ databases">
        <title>Analysis of 21 Apiospora genomes using comparative genomics revels a genus with tremendous synthesis potential of carbohydrate active enzymes and secondary metabolites.</title>
        <authorList>
            <person name="Sorensen T."/>
        </authorList>
    </citation>
    <scope>NUCLEOTIDE SEQUENCE [LARGE SCALE GENOMIC DNA]</scope>
    <source>
        <strain evidence="2 3">CBS 33761</strain>
    </source>
</reference>
<evidence type="ECO:0000259" key="1">
    <source>
        <dbReference type="Pfam" id="PF01467"/>
    </source>
</evidence>
<sequence length="438" mass="47821">MFGCLPLSQAEEEKREGAIQRKNVRILVHQDEDRRVALASALAPPPPRPAGPLELSAAYRPTLQSVISKLKSTKGQDGSTLIIALMSPVLSGQFRRHKSLVWPEQQSILAGMYSLLSVVCSQLNVPTEVDGGPGSVDARVVLVDHDATKRIAEDFKLAIEPNNTVIVNLTTFIAAYHPWKQIFSANTEAGHQQLHNYLRMYEGVQILNQDQLITVDGGLTLNTQSLESAQASRLTTTPHSVVCLGGTFDHLHPGHKLLLTAAILLLKVPDEGSSEPCSLVVGITGDELLKNKKYAEFVQPWEERAMSVIEFLSSMLELQKQGWKGGATPKITKKDGEMTALFRSDTISVSCVQIQDAFGPTISQENMDALVVSGETRAGGAAVNAKRTELGWHPLQIFEVDVLSAEEVADELPTKTEENFASKISSTAIRKMRAESHM</sequence>
<gene>
    <name evidence="2" type="ORF">PG993_015269</name>
</gene>
<protein>
    <submittedName>
        <fullName evidence="2">Phosphopantetheine adenylyltransferase</fullName>
    </submittedName>
</protein>
<evidence type="ECO:0000313" key="2">
    <source>
        <dbReference type="EMBL" id="KAK8017080.1"/>
    </source>
</evidence>
<name>A0ABR1RQ65_9PEZI</name>
<comment type="caution">
    <text evidence="2">The sequence shown here is derived from an EMBL/GenBank/DDBJ whole genome shotgun (WGS) entry which is preliminary data.</text>
</comment>
<feature type="domain" description="Cytidyltransferase-like" evidence="1">
    <location>
        <begin position="244"/>
        <end position="431"/>
    </location>
</feature>
<dbReference type="InterPro" id="IPR014729">
    <property type="entry name" value="Rossmann-like_a/b/a_fold"/>
</dbReference>
<evidence type="ECO:0000313" key="3">
    <source>
        <dbReference type="Proteomes" id="UP001444661"/>
    </source>
</evidence>
<keyword evidence="2" id="KW-0548">Nucleotidyltransferase</keyword>